<sequence length="134" mass="14258">MPRRCRNILLVASIFGAETEPIAGVICTREAGTIMGVIGGDEGRAANVLEEAKFPKSKTRQWRIVEESEASIEAKFPKSPSKPPRSLAPTQKSDAIAPQIASSFTNAGLELGVTADPRDFVKGFTATTLIPCGD</sequence>
<reference evidence="2 3" key="1">
    <citation type="submission" date="2017-11" db="EMBL/GenBank/DDBJ databases">
        <title>De-novo sequencing of pomegranate (Punica granatum L.) genome.</title>
        <authorList>
            <person name="Akparov Z."/>
            <person name="Amiraslanov A."/>
            <person name="Hajiyeva S."/>
            <person name="Abbasov M."/>
            <person name="Kaur K."/>
            <person name="Hamwieh A."/>
            <person name="Solovyev V."/>
            <person name="Salamov A."/>
            <person name="Braich B."/>
            <person name="Kosarev P."/>
            <person name="Mahmoud A."/>
            <person name="Hajiyev E."/>
            <person name="Babayeva S."/>
            <person name="Izzatullayeva V."/>
            <person name="Mammadov A."/>
            <person name="Mammadov A."/>
            <person name="Sharifova S."/>
            <person name="Ojaghi J."/>
            <person name="Eynullazada K."/>
            <person name="Bayramov B."/>
            <person name="Abdulazimova A."/>
            <person name="Shahmuradov I."/>
        </authorList>
    </citation>
    <scope>NUCLEOTIDE SEQUENCE [LARGE SCALE GENOMIC DNA]</scope>
    <source>
        <strain evidence="3">cv. AG2017</strain>
        <tissue evidence="2">Leaf</tissue>
    </source>
</reference>
<gene>
    <name evidence="2" type="ORF">CRG98_019443</name>
</gene>
<evidence type="ECO:0000313" key="2">
    <source>
        <dbReference type="EMBL" id="PKI60173.1"/>
    </source>
</evidence>
<evidence type="ECO:0000256" key="1">
    <source>
        <dbReference type="SAM" id="MobiDB-lite"/>
    </source>
</evidence>
<proteinExistence type="predicted"/>
<accession>A0A2I0JWD8</accession>
<feature type="region of interest" description="Disordered" evidence="1">
    <location>
        <begin position="72"/>
        <end position="94"/>
    </location>
</feature>
<dbReference type="AlphaFoldDB" id="A0A2I0JWD8"/>
<keyword evidence="3" id="KW-1185">Reference proteome</keyword>
<organism evidence="2 3">
    <name type="scientific">Punica granatum</name>
    <name type="common">Pomegranate</name>
    <dbReference type="NCBI Taxonomy" id="22663"/>
    <lineage>
        <taxon>Eukaryota</taxon>
        <taxon>Viridiplantae</taxon>
        <taxon>Streptophyta</taxon>
        <taxon>Embryophyta</taxon>
        <taxon>Tracheophyta</taxon>
        <taxon>Spermatophyta</taxon>
        <taxon>Magnoliopsida</taxon>
        <taxon>eudicotyledons</taxon>
        <taxon>Gunneridae</taxon>
        <taxon>Pentapetalae</taxon>
        <taxon>rosids</taxon>
        <taxon>malvids</taxon>
        <taxon>Myrtales</taxon>
        <taxon>Lythraceae</taxon>
        <taxon>Punica</taxon>
    </lineage>
</organism>
<comment type="caution">
    <text evidence="2">The sequence shown here is derived from an EMBL/GenBank/DDBJ whole genome shotgun (WGS) entry which is preliminary data.</text>
</comment>
<evidence type="ECO:0000313" key="3">
    <source>
        <dbReference type="Proteomes" id="UP000233551"/>
    </source>
</evidence>
<dbReference type="Proteomes" id="UP000233551">
    <property type="component" value="Unassembled WGS sequence"/>
</dbReference>
<dbReference type="EMBL" id="PGOL01001182">
    <property type="protein sequence ID" value="PKI60173.1"/>
    <property type="molecule type" value="Genomic_DNA"/>
</dbReference>
<protein>
    <submittedName>
        <fullName evidence="2">Uncharacterized protein</fullName>
    </submittedName>
</protein>
<name>A0A2I0JWD8_PUNGR</name>